<keyword evidence="2" id="KW-1185">Reference proteome</keyword>
<name>A0A8S1WR54_PAROT</name>
<organism evidence="1 2">
    <name type="scientific">Paramecium octaurelia</name>
    <dbReference type="NCBI Taxonomy" id="43137"/>
    <lineage>
        <taxon>Eukaryota</taxon>
        <taxon>Sar</taxon>
        <taxon>Alveolata</taxon>
        <taxon>Ciliophora</taxon>
        <taxon>Intramacronucleata</taxon>
        <taxon>Oligohymenophorea</taxon>
        <taxon>Peniculida</taxon>
        <taxon>Parameciidae</taxon>
        <taxon>Paramecium</taxon>
    </lineage>
</organism>
<evidence type="ECO:0000313" key="1">
    <source>
        <dbReference type="EMBL" id="CAD8190855.1"/>
    </source>
</evidence>
<proteinExistence type="predicted"/>
<dbReference type="Proteomes" id="UP000683925">
    <property type="component" value="Unassembled WGS sequence"/>
</dbReference>
<comment type="caution">
    <text evidence="1">The sequence shown here is derived from an EMBL/GenBank/DDBJ whole genome shotgun (WGS) entry which is preliminary data.</text>
</comment>
<protein>
    <submittedName>
        <fullName evidence="1">Uncharacterized protein</fullName>
    </submittedName>
</protein>
<gene>
    <name evidence="1" type="ORF">POCTA_138.1.T0980132</name>
</gene>
<sequence>MKSINQVCKFDTQSQTGTLNSRFYKLDLIWREKFFKYSQQQQGQLIA</sequence>
<reference evidence="1" key="1">
    <citation type="submission" date="2021-01" db="EMBL/GenBank/DDBJ databases">
        <authorList>
            <consortium name="Genoscope - CEA"/>
            <person name="William W."/>
        </authorList>
    </citation>
    <scope>NUCLEOTIDE SEQUENCE</scope>
</reference>
<dbReference type="EMBL" id="CAJJDP010000097">
    <property type="protein sequence ID" value="CAD8190855.1"/>
    <property type="molecule type" value="Genomic_DNA"/>
</dbReference>
<accession>A0A8S1WR54</accession>
<evidence type="ECO:0000313" key="2">
    <source>
        <dbReference type="Proteomes" id="UP000683925"/>
    </source>
</evidence>
<dbReference type="AlphaFoldDB" id="A0A8S1WR54"/>